<dbReference type="EnsemblMetazoa" id="ADIR014443-RA">
    <property type="protein sequence ID" value="ADIR014443-PA"/>
    <property type="gene ID" value="ADIR014443"/>
</dbReference>
<evidence type="ECO:0000313" key="1">
    <source>
        <dbReference type="EnsemblMetazoa" id="ADIR014443-PA"/>
    </source>
</evidence>
<dbReference type="AlphaFoldDB" id="A0A182NX49"/>
<organism evidence="1 2">
    <name type="scientific">Anopheles dirus</name>
    <dbReference type="NCBI Taxonomy" id="7168"/>
    <lineage>
        <taxon>Eukaryota</taxon>
        <taxon>Metazoa</taxon>
        <taxon>Ecdysozoa</taxon>
        <taxon>Arthropoda</taxon>
        <taxon>Hexapoda</taxon>
        <taxon>Insecta</taxon>
        <taxon>Pterygota</taxon>
        <taxon>Neoptera</taxon>
        <taxon>Endopterygota</taxon>
        <taxon>Diptera</taxon>
        <taxon>Nematocera</taxon>
        <taxon>Culicoidea</taxon>
        <taxon>Culicidae</taxon>
        <taxon>Anophelinae</taxon>
        <taxon>Anopheles</taxon>
    </lineage>
</organism>
<dbReference type="Proteomes" id="UP000075884">
    <property type="component" value="Unassembled WGS sequence"/>
</dbReference>
<dbReference type="VEuPathDB" id="VectorBase:ADIR014443"/>
<reference evidence="2" key="1">
    <citation type="submission" date="2013-03" db="EMBL/GenBank/DDBJ databases">
        <title>The Genome Sequence of Anopheles dirus WRAIR2.</title>
        <authorList>
            <consortium name="The Broad Institute Genomics Platform"/>
            <person name="Neafsey D.E."/>
            <person name="Walton C."/>
            <person name="Walker B."/>
            <person name="Young S.K."/>
            <person name="Zeng Q."/>
            <person name="Gargeya S."/>
            <person name="Fitzgerald M."/>
            <person name="Haas B."/>
            <person name="Abouelleil A."/>
            <person name="Allen A.W."/>
            <person name="Alvarado L."/>
            <person name="Arachchi H.M."/>
            <person name="Berlin A.M."/>
            <person name="Chapman S.B."/>
            <person name="Gainer-Dewar J."/>
            <person name="Goldberg J."/>
            <person name="Griggs A."/>
            <person name="Gujja S."/>
            <person name="Hansen M."/>
            <person name="Howarth C."/>
            <person name="Imamovic A."/>
            <person name="Ireland A."/>
            <person name="Larimer J."/>
            <person name="McCowan C."/>
            <person name="Murphy C."/>
            <person name="Pearson M."/>
            <person name="Poon T.W."/>
            <person name="Priest M."/>
            <person name="Roberts A."/>
            <person name="Saif S."/>
            <person name="Shea T."/>
            <person name="Sisk P."/>
            <person name="Sykes S."/>
            <person name="Wortman J."/>
            <person name="Nusbaum C."/>
            <person name="Birren B."/>
        </authorList>
    </citation>
    <scope>NUCLEOTIDE SEQUENCE [LARGE SCALE GENOMIC DNA]</scope>
    <source>
        <strain evidence="2">WRAIR2</strain>
    </source>
</reference>
<protein>
    <submittedName>
        <fullName evidence="1">Uncharacterized protein</fullName>
    </submittedName>
</protein>
<keyword evidence="2" id="KW-1185">Reference proteome</keyword>
<evidence type="ECO:0000313" key="2">
    <source>
        <dbReference type="Proteomes" id="UP000075884"/>
    </source>
</evidence>
<reference evidence="1" key="2">
    <citation type="submission" date="2020-05" db="UniProtKB">
        <authorList>
            <consortium name="EnsemblMetazoa"/>
        </authorList>
    </citation>
    <scope>IDENTIFICATION</scope>
    <source>
        <strain evidence="1">WRAIR2</strain>
    </source>
</reference>
<name>A0A182NX49_9DIPT</name>
<sequence>MESVVVGSGSFLAAAAAAVEKVPKVCVVGSSSAVVCTDPVFAAGFGAVETDSCVCDVCSTVWCCEMRWLQLPCEEQSCVRDCLAGNAYIPRLLSTNFRVLVV</sequence>
<proteinExistence type="predicted"/>
<accession>A0A182NX49</accession>